<feature type="signal peptide" evidence="1">
    <location>
        <begin position="1"/>
        <end position="25"/>
    </location>
</feature>
<evidence type="ECO:0000256" key="1">
    <source>
        <dbReference type="SAM" id="SignalP"/>
    </source>
</evidence>
<name>A0A1X6NHG8_9APHY</name>
<keyword evidence="3" id="KW-1185">Reference proteome</keyword>
<gene>
    <name evidence="2" type="ORF">POSPLADRAFT_1128671</name>
</gene>
<evidence type="ECO:0008006" key="4">
    <source>
        <dbReference type="Google" id="ProtNLM"/>
    </source>
</evidence>
<dbReference type="RefSeq" id="XP_024344680.1">
    <property type="nucleotide sequence ID" value="XM_024483759.1"/>
</dbReference>
<dbReference type="EMBL" id="KZ110591">
    <property type="protein sequence ID" value="OSX67886.1"/>
    <property type="molecule type" value="Genomic_DNA"/>
</dbReference>
<organism evidence="2 3">
    <name type="scientific">Postia placenta MAD-698-R-SB12</name>
    <dbReference type="NCBI Taxonomy" id="670580"/>
    <lineage>
        <taxon>Eukaryota</taxon>
        <taxon>Fungi</taxon>
        <taxon>Dikarya</taxon>
        <taxon>Basidiomycota</taxon>
        <taxon>Agaricomycotina</taxon>
        <taxon>Agaricomycetes</taxon>
        <taxon>Polyporales</taxon>
        <taxon>Adustoporiaceae</taxon>
        <taxon>Rhodonia</taxon>
    </lineage>
</organism>
<sequence>MHASIAFKSALALIALARAVAGACANSGQPVALCCTSFGPASDFAYVLENVCGVTVPDQSLDTGAGCESGVPCAGSEYQGDYSVCCAETISCQGNEDGVYGYNCTGSVVEG</sequence>
<dbReference type="OrthoDB" id="2783307at2759"/>
<reference evidence="2 3" key="1">
    <citation type="submission" date="2017-04" db="EMBL/GenBank/DDBJ databases">
        <title>Genome Sequence of the Model Brown-Rot Fungus Postia placenta SB12.</title>
        <authorList>
            <consortium name="DOE Joint Genome Institute"/>
            <person name="Gaskell J."/>
            <person name="Kersten P."/>
            <person name="Larrondo L.F."/>
            <person name="Canessa P."/>
            <person name="Martinez D."/>
            <person name="Hibbett D."/>
            <person name="Schmoll M."/>
            <person name="Kubicek C.P."/>
            <person name="Martinez A.T."/>
            <person name="Yadav J."/>
            <person name="Master E."/>
            <person name="Magnuson J.K."/>
            <person name="James T."/>
            <person name="Yaver D."/>
            <person name="Berka R."/>
            <person name="Labutti K."/>
            <person name="Lipzen A."/>
            <person name="Aerts A."/>
            <person name="Barry K."/>
            <person name="Henrissat B."/>
            <person name="Blanchette R."/>
            <person name="Grigoriev I."/>
            <person name="Cullen D."/>
        </authorList>
    </citation>
    <scope>NUCLEOTIDE SEQUENCE [LARGE SCALE GENOMIC DNA]</scope>
    <source>
        <strain evidence="2 3">MAD-698-R-SB12</strain>
    </source>
</reference>
<protein>
    <recommendedName>
        <fullName evidence="4">Hydrophobin</fullName>
    </recommendedName>
</protein>
<dbReference type="Proteomes" id="UP000194127">
    <property type="component" value="Unassembled WGS sequence"/>
</dbReference>
<dbReference type="GeneID" id="36328708"/>
<keyword evidence="1" id="KW-0732">Signal</keyword>
<evidence type="ECO:0000313" key="3">
    <source>
        <dbReference type="Proteomes" id="UP000194127"/>
    </source>
</evidence>
<accession>A0A1X6NHG8</accession>
<dbReference type="AlphaFoldDB" id="A0A1X6NHG8"/>
<feature type="chain" id="PRO_5010857370" description="Hydrophobin" evidence="1">
    <location>
        <begin position="26"/>
        <end position="111"/>
    </location>
</feature>
<evidence type="ECO:0000313" key="2">
    <source>
        <dbReference type="EMBL" id="OSX67886.1"/>
    </source>
</evidence>
<proteinExistence type="predicted"/>